<keyword evidence="3" id="KW-0479">Metal-binding</keyword>
<evidence type="ECO:0000256" key="2">
    <source>
        <dbReference type="ARBA" id="ARBA00007581"/>
    </source>
</evidence>
<organism evidence="7 8">
    <name type="scientific">Sinimarinibacterium flocculans</name>
    <dbReference type="NCBI Taxonomy" id="985250"/>
    <lineage>
        <taxon>Bacteria</taxon>
        <taxon>Pseudomonadati</taxon>
        <taxon>Pseudomonadota</taxon>
        <taxon>Gammaproteobacteria</taxon>
        <taxon>Nevskiales</taxon>
        <taxon>Nevskiaceae</taxon>
        <taxon>Sinimarinibacterium</taxon>
    </lineage>
</organism>
<gene>
    <name evidence="7" type="ORF">C8D93_11190</name>
</gene>
<accession>A0A318E785</accession>
<evidence type="ECO:0000313" key="7">
    <source>
        <dbReference type="EMBL" id="PXV64918.1"/>
    </source>
</evidence>
<dbReference type="InterPro" id="IPR014436">
    <property type="entry name" value="Extradiol_dOase_DODA"/>
</dbReference>
<dbReference type="AlphaFoldDB" id="A0A318E785"/>
<name>A0A318E785_9GAMM</name>
<dbReference type="PIRSF" id="PIRSF006157">
    <property type="entry name" value="Doxgns_DODA"/>
    <property type="match status" value="1"/>
</dbReference>
<evidence type="ECO:0000259" key="6">
    <source>
        <dbReference type="Pfam" id="PF02900"/>
    </source>
</evidence>
<dbReference type="PANTHER" id="PTHR30096:SF0">
    <property type="entry name" value="4,5-DOPA DIOXYGENASE EXTRADIOL-LIKE PROTEIN"/>
    <property type="match status" value="1"/>
</dbReference>
<dbReference type="OrthoDB" id="9790889at2"/>
<protein>
    <submittedName>
        <fullName evidence="7">Aromatic ring-opening dioxygenase catalytic subunit (LigB family)</fullName>
    </submittedName>
</protein>
<dbReference type="CDD" id="cd07363">
    <property type="entry name" value="45_DOPA_Dioxygenase"/>
    <property type="match status" value="1"/>
</dbReference>
<dbReference type="InterPro" id="IPR004183">
    <property type="entry name" value="Xdiol_dOase_suB"/>
</dbReference>
<evidence type="ECO:0000256" key="4">
    <source>
        <dbReference type="ARBA" id="ARBA00022833"/>
    </source>
</evidence>
<comment type="similarity">
    <text evidence="2">Belongs to the DODA-type extradiol aromatic ring-opening dioxygenase family.</text>
</comment>
<dbReference type="SUPFAM" id="SSF53213">
    <property type="entry name" value="LigB-like"/>
    <property type="match status" value="1"/>
</dbReference>
<dbReference type="EMBL" id="QICN01000011">
    <property type="protein sequence ID" value="PXV64918.1"/>
    <property type="molecule type" value="Genomic_DNA"/>
</dbReference>
<evidence type="ECO:0000256" key="5">
    <source>
        <dbReference type="ARBA" id="ARBA00023002"/>
    </source>
</evidence>
<proteinExistence type="inferred from homology"/>
<keyword evidence="8" id="KW-1185">Reference proteome</keyword>
<evidence type="ECO:0000256" key="3">
    <source>
        <dbReference type="ARBA" id="ARBA00022723"/>
    </source>
</evidence>
<dbReference type="Pfam" id="PF02900">
    <property type="entry name" value="LigB"/>
    <property type="match status" value="1"/>
</dbReference>
<reference evidence="7 8" key="1">
    <citation type="submission" date="2018-04" db="EMBL/GenBank/DDBJ databases">
        <title>Genomic Encyclopedia of Type Strains, Phase IV (KMG-IV): sequencing the most valuable type-strain genomes for metagenomic binning, comparative biology and taxonomic classification.</title>
        <authorList>
            <person name="Goeker M."/>
        </authorList>
    </citation>
    <scope>NUCLEOTIDE SEQUENCE [LARGE SCALE GENOMIC DNA]</scope>
    <source>
        <strain evidence="7 8">DSM 104150</strain>
    </source>
</reference>
<dbReference type="GO" id="GO:0008198">
    <property type="term" value="F:ferrous iron binding"/>
    <property type="evidence" value="ECO:0007669"/>
    <property type="project" value="InterPro"/>
</dbReference>
<feature type="domain" description="Extradiol ring-cleavage dioxygenase class III enzyme subunit B" evidence="6">
    <location>
        <begin position="29"/>
        <end position="246"/>
    </location>
</feature>
<dbReference type="GO" id="GO:0008270">
    <property type="term" value="F:zinc ion binding"/>
    <property type="evidence" value="ECO:0007669"/>
    <property type="project" value="InterPro"/>
</dbReference>
<evidence type="ECO:0000256" key="1">
    <source>
        <dbReference type="ARBA" id="ARBA00001947"/>
    </source>
</evidence>
<evidence type="ECO:0000313" key="8">
    <source>
        <dbReference type="Proteomes" id="UP000248330"/>
    </source>
</evidence>
<comment type="cofactor">
    <cofactor evidence="1">
        <name>Zn(2+)</name>
        <dbReference type="ChEBI" id="CHEBI:29105"/>
    </cofactor>
</comment>
<dbReference type="Proteomes" id="UP000248330">
    <property type="component" value="Unassembled WGS sequence"/>
</dbReference>
<keyword evidence="7" id="KW-0223">Dioxygenase</keyword>
<keyword evidence="4" id="KW-0862">Zinc</keyword>
<dbReference type="PANTHER" id="PTHR30096">
    <property type="entry name" value="4,5-DOPA DIOXYGENASE EXTRADIOL-LIKE PROTEIN"/>
    <property type="match status" value="1"/>
</dbReference>
<comment type="caution">
    <text evidence="7">The sequence shown here is derived from an EMBL/GenBank/DDBJ whole genome shotgun (WGS) entry which is preliminary data.</text>
</comment>
<dbReference type="Gene3D" id="3.40.830.10">
    <property type="entry name" value="LigB-like"/>
    <property type="match status" value="1"/>
</dbReference>
<keyword evidence="5" id="KW-0560">Oxidoreductase</keyword>
<dbReference type="RefSeq" id="WP_110266464.1">
    <property type="nucleotide sequence ID" value="NZ_CAKZQT010000005.1"/>
</dbReference>
<dbReference type="GO" id="GO:0016702">
    <property type="term" value="F:oxidoreductase activity, acting on single donors with incorporation of molecular oxygen, incorporation of two atoms of oxygen"/>
    <property type="evidence" value="ECO:0007669"/>
    <property type="project" value="UniProtKB-ARBA"/>
</dbReference>
<sequence>MRQPSWFIPHGGGPCFFMDWSPIGPADTWKGMEVFLRSLLDGAPRPRAVLVISAHWEAPDFTVNAAAQPPLLFDYHGFPPHTYRLQYPAPGDPVLAALVVERIRGAGLPCARIDDRGLDHGVFVPMLLIDPPAQLPVVQLSLREGLDPAEHLRLGRALAPLRDEGVLILGSGMSFHDVRALMRGDSARDAQVFDDWLTTAAVDAPDRRDAALVDWQRAPGARAAHPREEHLLPMMVAAGAAGDDVGTRVYSEPIMGNRVSAYRFG</sequence>